<feature type="chain" id="PRO_5003214108" evidence="1">
    <location>
        <begin position="26"/>
        <end position="166"/>
    </location>
</feature>
<dbReference type="OrthoDB" id="5457859at2"/>
<dbReference type="RefSeq" id="WP_013515710.1">
    <property type="nucleotide sequence ID" value="NC_014844.1"/>
</dbReference>
<dbReference type="EMBL" id="CP002431">
    <property type="protein sequence ID" value="ADU63807.1"/>
    <property type="molecule type" value="Genomic_DNA"/>
</dbReference>
<dbReference type="Proteomes" id="UP000002191">
    <property type="component" value="Chromosome"/>
</dbReference>
<protein>
    <submittedName>
        <fullName evidence="2">Zinc resistance-associated protein</fullName>
    </submittedName>
</protein>
<reference evidence="3" key="1">
    <citation type="submission" date="2010-12" db="EMBL/GenBank/DDBJ databases">
        <title>Complete sequence of Desulfovibrio aespoeensis Aspo-2.</title>
        <authorList>
            <consortium name="US DOE Joint Genome Institute"/>
            <person name="Lucas S."/>
            <person name="Copeland A."/>
            <person name="Lapidus A."/>
            <person name="Cheng J.-F."/>
            <person name="Goodwin L."/>
            <person name="Pitluck S."/>
            <person name="Chertkov O."/>
            <person name="Misra M."/>
            <person name="Detter J.C."/>
            <person name="Han C."/>
            <person name="Tapia R."/>
            <person name="Land M."/>
            <person name="Hauser L."/>
            <person name="Kyrpides N."/>
            <person name="Ivanova N."/>
            <person name="Ovchinnikova G."/>
            <person name="Pedersen K."/>
            <person name="Jagevall S."/>
            <person name="Hazen T."/>
            <person name="Woyke T."/>
        </authorList>
    </citation>
    <scope>NUCLEOTIDE SEQUENCE [LARGE SCALE GENOMIC DNA]</scope>
    <source>
        <strain evidence="3">ATCC 700646 / DSM 10631 / Aspo-2</strain>
    </source>
</reference>
<sequence length="166" mass="17279" precursor="true">MTKKNITTTVMAAALILALSSWAIAGPGSGRGGCGGQGWGQTPYAQLSPEKQAAAEAIVAKYDGQIDEARDALWTKHATMQALINGGKADEKKLGALVSEIRVLRDKMGELRASMNDELVKETGIMPRAGRCGRSFGPDCGSGYGCGQGMQDGPRYGQGFGGPGRS</sequence>
<dbReference type="InterPro" id="IPR025961">
    <property type="entry name" value="Metal_resist"/>
</dbReference>
<evidence type="ECO:0000313" key="3">
    <source>
        <dbReference type="Proteomes" id="UP000002191"/>
    </source>
</evidence>
<organism evidence="2 3">
    <name type="scientific">Pseudodesulfovibrio aespoeensis (strain ATCC 700646 / DSM 10631 / Aspo-2)</name>
    <name type="common">Desulfovibrio aespoeensis</name>
    <dbReference type="NCBI Taxonomy" id="643562"/>
    <lineage>
        <taxon>Bacteria</taxon>
        <taxon>Pseudomonadati</taxon>
        <taxon>Thermodesulfobacteriota</taxon>
        <taxon>Desulfovibrionia</taxon>
        <taxon>Desulfovibrionales</taxon>
        <taxon>Desulfovibrionaceae</taxon>
    </lineage>
</organism>
<keyword evidence="3" id="KW-1185">Reference proteome</keyword>
<proteinExistence type="predicted"/>
<dbReference type="Pfam" id="PF13801">
    <property type="entry name" value="Metal_resist"/>
    <property type="match status" value="1"/>
</dbReference>
<reference evidence="2 3" key="2">
    <citation type="journal article" date="2014" name="Genome Announc.">
        <title>Complete Genome Sequence of the Subsurface, Mesophilic Sulfate-Reducing Bacterium Desulfovibrio aespoeensis Aspo-2.</title>
        <authorList>
            <person name="Pedersen K."/>
            <person name="Bengtsson A."/>
            <person name="Edlund J."/>
            <person name="Rabe L."/>
            <person name="Hazen T."/>
            <person name="Chakraborty R."/>
            <person name="Goodwin L."/>
            <person name="Shapiro N."/>
        </authorList>
    </citation>
    <scope>NUCLEOTIDE SEQUENCE [LARGE SCALE GENOMIC DNA]</scope>
    <source>
        <strain evidence="3">ATCC 700646 / DSM 10631 / Aspo-2</strain>
    </source>
</reference>
<name>E6VXJ1_PSEA9</name>
<dbReference type="KEGG" id="das:Daes_2811"/>
<dbReference type="AlphaFoldDB" id="E6VXJ1"/>
<gene>
    <name evidence="2" type="ordered locus">Daes_2811</name>
</gene>
<keyword evidence="1" id="KW-0732">Signal</keyword>
<accession>E6VXJ1</accession>
<dbReference type="HOGENOM" id="CLU_134931_0_0_7"/>
<feature type="signal peptide" evidence="1">
    <location>
        <begin position="1"/>
        <end position="25"/>
    </location>
</feature>
<dbReference type="Gene3D" id="1.20.120.1490">
    <property type="match status" value="1"/>
</dbReference>
<evidence type="ECO:0000256" key="1">
    <source>
        <dbReference type="SAM" id="SignalP"/>
    </source>
</evidence>
<evidence type="ECO:0000313" key="2">
    <source>
        <dbReference type="EMBL" id="ADU63807.1"/>
    </source>
</evidence>
<dbReference type="STRING" id="643562.Daes_2811"/>
<dbReference type="eggNOG" id="COG3678">
    <property type="taxonomic scope" value="Bacteria"/>
</dbReference>